<dbReference type="EMBL" id="CP019288">
    <property type="protein sequence ID" value="QHI35671.1"/>
    <property type="molecule type" value="Genomic_DNA"/>
</dbReference>
<dbReference type="KEGG" id="kan:IMCC3317_10170"/>
<organism evidence="1 2">
    <name type="scientific">Kordia antarctica</name>
    <dbReference type="NCBI Taxonomy" id="1218801"/>
    <lineage>
        <taxon>Bacteria</taxon>
        <taxon>Pseudomonadati</taxon>
        <taxon>Bacteroidota</taxon>
        <taxon>Flavobacteriia</taxon>
        <taxon>Flavobacteriales</taxon>
        <taxon>Flavobacteriaceae</taxon>
        <taxon>Kordia</taxon>
    </lineage>
</organism>
<evidence type="ECO:0000313" key="2">
    <source>
        <dbReference type="Proteomes" id="UP000464657"/>
    </source>
</evidence>
<dbReference type="RefSeq" id="WP_160128399.1">
    <property type="nucleotide sequence ID" value="NZ_CP019288.1"/>
</dbReference>
<accession>A0A7L4ZGV1</accession>
<sequence length="214" mass="24800">MKNTLFLFLLLCFISCGNNTEEQKAVKENVEQALEIVKELPALQKEEDAFEEALSQQKVTGSFEATMDNKALNINSWSGKKSSVHFLNRKAIFRLYTRDDRNEYVSVTIEKKDLFNHLNEKKFAPTMRVVDFSDTELLNQITEGYIQLAYYNKTTNEEYFSASGNMSLEKLSDTELQITFKGQAFKGDWKERNYVPFTASINLNYNFLKDSRSK</sequence>
<reference evidence="1 2" key="1">
    <citation type="journal article" date="2013" name="Int. J. Syst. Evol. Microbiol.">
        <title>Kordia antarctica sp. nov., isolated from Antarctic seawater.</title>
        <authorList>
            <person name="Baek K."/>
            <person name="Choi A."/>
            <person name="Kang I."/>
            <person name="Lee K."/>
            <person name="Cho J.C."/>
        </authorList>
    </citation>
    <scope>NUCLEOTIDE SEQUENCE [LARGE SCALE GENOMIC DNA]</scope>
    <source>
        <strain evidence="1 2">IMCC3317</strain>
    </source>
</reference>
<proteinExistence type="predicted"/>
<protein>
    <submittedName>
        <fullName evidence="1">Uncharacterized protein</fullName>
    </submittedName>
</protein>
<gene>
    <name evidence="1" type="ORF">IMCC3317_10170</name>
</gene>
<name>A0A7L4ZGV1_9FLAO</name>
<dbReference type="Proteomes" id="UP000464657">
    <property type="component" value="Chromosome"/>
</dbReference>
<evidence type="ECO:0000313" key="1">
    <source>
        <dbReference type="EMBL" id="QHI35671.1"/>
    </source>
</evidence>
<dbReference type="AlphaFoldDB" id="A0A7L4ZGV1"/>
<keyword evidence="2" id="KW-1185">Reference proteome</keyword>